<dbReference type="AlphaFoldDB" id="A0A0F9ITW1"/>
<dbReference type="EMBL" id="LAZR01011620">
    <property type="protein sequence ID" value="KKM60748.1"/>
    <property type="molecule type" value="Genomic_DNA"/>
</dbReference>
<sequence length="89" mass="10392">MKLQWVLSLASLILLAVSSAFAIDYRYAKQSDLLVVTLQVQDVCDARLQGIWEQIRRIESMSEPAPRDLTNLEHWRTEYERVRKLCQGK</sequence>
<gene>
    <name evidence="1" type="ORF">LCGC14_1538780</name>
</gene>
<accession>A0A0F9ITW1</accession>
<reference evidence="1" key="1">
    <citation type="journal article" date="2015" name="Nature">
        <title>Complex archaea that bridge the gap between prokaryotes and eukaryotes.</title>
        <authorList>
            <person name="Spang A."/>
            <person name="Saw J.H."/>
            <person name="Jorgensen S.L."/>
            <person name="Zaremba-Niedzwiedzka K."/>
            <person name="Martijn J."/>
            <person name="Lind A.E."/>
            <person name="van Eijk R."/>
            <person name="Schleper C."/>
            <person name="Guy L."/>
            <person name="Ettema T.J."/>
        </authorList>
    </citation>
    <scope>NUCLEOTIDE SEQUENCE</scope>
</reference>
<name>A0A0F9ITW1_9ZZZZ</name>
<organism evidence="1">
    <name type="scientific">marine sediment metagenome</name>
    <dbReference type="NCBI Taxonomy" id="412755"/>
    <lineage>
        <taxon>unclassified sequences</taxon>
        <taxon>metagenomes</taxon>
        <taxon>ecological metagenomes</taxon>
    </lineage>
</organism>
<proteinExistence type="predicted"/>
<evidence type="ECO:0000313" key="1">
    <source>
        <dbReference type="EMBL" id="KKM60748.1"/>
    </source>
</evidence>
<comment type="caution">
    <text evidence="1">The sequence shown here is derived from an EMBL/GenBank/DDBJ whole genome shotgun (WGS) entry which is preliminary data.</text>
</comment>
<protein>
    <submittedName>
        <fullName evidence="1">Uncharacterized protein</fullName>
    </submittedName>
</protein>